<dbReference type="AlphaFoldDB" id="A0A1I8BL60"/>
<keyword evidence="1" id="KW-1185">Reference proteome</keyword>
<sequence length="190" mass="21067">MNNHSQHQNHPFVPTGQLLPFPTDCTAPPPMAAAYSPYTPVVHLHGHFYIPAPTANNNNNLNNNNTLQQQHTFISGIPSQLPSHPFHHQHPPSHFFLEQTQNSPHLHQLNNQQNFIYPTTTPSLNSSTYSSSNTLIKSEEKEKSTQIYSQDNFNSSNGGGCVTPNFLSENAGNQNLFSNEKGTVITNKLG</sequence>
<protein>
    <submittedName>
        <fullName evidence="2">Uncharacterized protein</fullName>
    </submittedName>
</protein>
<dbReference type="Proteomes" id="UP000095281">
    <property type="component" value="Unplaced"/>
</dbReference>
<dbReference type="WBParaSite" id="MhA1_Contig2795.frz3.gene1">
    <property type="protein sequence ID" value="MhA1_Contig2795.frz3.gene1"/>
    <property type="gene ID" value="MhA1_Contig2795.frz3.gene1"/>
</dbReference>
<accession>A0A1I8BL60</accession>
<organism evidence="1 2">
    <name type="scientific">Meloidogyne hapla</name>
    <name type="common">Root-knot nematode worm</name>
    <dbReference type="NCBI Taxonomy" id="6305"/>
    <lineage>
        <taxon>Eukaryota</taxon>
        <taxon>Metazoa</taxon>
        <taxon>Ecdysozoa</taxon>
        <taxon>Nematoda</taxon>
        <taxon>Chromadorea</taxon>
        <taxon>Rhabditida</taxon>
        <taxon>Tylenchina</taxon>
        <taxon>Tylenchomorpha</taxon>
        <taxon>Tylenchoidea</taxon>
        <taxon>Meloidogynidae</taxon>
        <taxon>Meloidogyninae</taxon>
        <taxon>Meloidogyne</taxon>
    </lineage>
</organism>
<reference evidence="2" key="1">
    <citation type="submission" date="2016-11" db="UniProtKB">
        <authorList>
            <consortium name="WormBaseParasite"/>
        </authorList>
    </citation>
    <scope>IDENTIFICATION</scope>
</reference>
<evidence type="ECO:0000313" key="2">
    <source>
        <dbReference type="WBParaSite" id="MhA1_Contig2795.frz3.gene1"/>
    </source>
</evidence>
<evidence type="ECO:0000313" key="1">
    <source>
        <dbReference type="Proteomes" id="UP000095281"/>
    </source>
</evidence>
<name>A0A1I8BL60_MELHA</name>
<proteinExistence type="predicted"/>